<sequence>MECYNASCLNPTTGGAPLTFATALQFFAAAQCLVPEKIVPDSDVKDFDKFDFIIVGAGTAGCILANRLSAVPEWNILLIEAGDNAPVESNIPDLDKVIIGSKYDWNYLTAKNDVTNGANVNESIIWSRGNMIGGSSNINAMIYVQGNDHDYKNWADLGNKEWSVAEVRRCFKKAESLQDMNSLNNPEIRQHYGLDGPLVINSYNSTYRPLTEQVLLAWNEIGFKNVPDLNVANVMGSGIMRCTAANGERQSHSKAYLIPVLERKNLKIIKNSLVTKVLIDPHSKIALGVEVERNSTKFTYLARKEVIVSGGAINSPQLLMLSGVGPKQHLCSKNIEVIVDSPLVGKNLQDHCIIPIIIYGDEPGNENQAERQLDAIHYLYNRTGYLAQNTVADILAFFSDNPNATYPDFQTHLLITWQNSSTISPFLKQRFRFKDHLADPIIKQNKNHAIYLHAFNLLHPHSRGNISLNSNNPKEHPIINPNYFSDARDLDKAAKGIKMLTKVVNSTYFRAINAFLGRMEWPPCDTFELDSIDYWKCVCKEMVLSIYHPVGTCQMGPNPETSVVSSRLKVHGVNNLRVIDASIMPTLTSGNTNAPTGMVGERGAELVLEDYNKL</sequence>
<name>A0ACC2QWT4_9NEOP</name>
<evidence type="ECO:0000313" key="1">
    <source>
        <dbReference type="EMBL" id="KAJ8727993.1"/>
    </source>
</evidence>
<dbReference type="EMBL" id="CM056785">
    <property type="protein sequence ID" value="KAJ8727993.1"/>
    <property type="molecule type" value="Genomic_DNA"/>
</dbReference>
<gene>
    <name evidence="1" type="ORF">PYW08_016378</name>
</gene>
<proteinExistence type="predicted"/>
<keyword evidence="2" id="KW-1185">Reference proteome</keyword>
<reference evidence="1" key="1">
    <citation type="submission" date="2023-03" db="EMBL/GenBank/DDBJ databases">
        <title>Chromosome-level genomes of two armyworms, Mythimna separata and Mythimna loreyi, provide insights into the biosynthesis and reception of sex pheromones.</title>
        <authorList>
            <person name="Zhao H."/>
        </authorList>
    </citation>
    <scope>NUCLEOTIDE SEQUENCE</scope>
    <source>
        <strain evidence="1">BeijingLab</strain>
    </source>
</reference>
<organism evidence="1 2">
    <name type="scientific">Mythimna loreyi</name>
    <dbReference type="NCBI Taxonomy" id="667449"/>
    <lineage>
        <taxon>Eukaryota</taxon>
        <taxon>Metazoa</taxon>
        <taxon>Ecdysozoa</taxon>
        <taxon>Arthropoda</taxon>
        <taxon>Hexapoda</taxon>
        <taxon>Insecta</taxon>
        <taxon>Pterygota</taxon>
        <taxon>Neoptera</taxon>
        <taxon>Endopterygota</taxon>
        <taxon>Lepidoptera</taxon>
        <taxon>Glossata</taxon>
        <taxon>Ditrysia</taxon>
        <taxon>Noctuoidea</taxon>
        <taxon>Noctuidae</taxon>
        <taxon>Noctuinae</taxon>
        <taxon>Hadenini</taxon>
        <taxon>Mythimna</taxon>
    </lineage>
</organism>
<accession>A0ACC2QWT4</accession>
<dbReference type="Proteomes" id="UP001231649">
    <property type="component" value="Chromosome 9"/>
</dbReference>
<evidence type="ECO:0000313" key="2">
    <source>
        <dbReference type="Proteomes" id="UP001231649"/>
    </source>
</evidence>
<comment type="caution">
    <text evidence="1">The sequence shown here is derived from an EMBL/GenBank/DDBJ whole genome shotgun (WGS) entry which is preliminary data.</text>
</comment>
<protein>
    <submittedName>
        <fullName evidence="1">Uncharacterized protein</fullName>
    </submittedName>
</protein>